<dbReference type="InterPro" id="IPR012001">
    <property type="entry name" value="Thiamin_PyroP_enz_TPP-bd_dom"/>
</dbReference>
<evidence type="ECO:0000256" key="1">
    <source>
        <dbReference type="ARBA" id="ARBA00007812"/>
    </source>
</evidence>
<keyword evidence="2 3" id="KW-0786">Thiamine pyrophosphate</keyword>
<dbReference type="Pfam" id="PF02776">
    <property type="entry name" value="TPP_enzyme_N"/>
    <property type="match status" value="1"/>
</dbReference>
<dbReference type="InterPro" id="IPR045229">
    <property type="entry name" value="TPP_enz"/>
</dbReference>
<dbReference type="GO" id="GO:0000287">
    <property type="term" value="F:magnesium ion binding"/>
    <property type="evidence" value="ECO:0007669"/>
    <property type="project" value="InterPro"/>
</dbReference>
<feature type="domain" description="Thiamine pyrophosphate enzyme central" evidence="4">
    <location>
        <begin position="198"/>
        <end position="322"/>
    </location>
</feature>
<sequence length="529" mass="56279">MSDTQTRPLGAQISHMLKSRGVEVIFGIPGVHNQEMYRGIEEAGLTHVLARHEQGAGFMADGYARATGKPGVAYVITGPGLCNTMTPMGQAYSDSVPLLVLSSCLDETAARKGQLHQMKDQRAAAETVCDWSEVAQTPQAAYGLIDRALTEFVTRRPRSKHLSIPIAVLEAGAVAAKPLSVTAKRPAATAEDVALLSAQLRAAKRPLFVFGGGAVKIENATALLDRWQAASMTTYAGRGIVAGDAPLHFGSCLARASSVDVIAQADLVIAIGTELAEVDIWRSALGHSAAMIRVDIDPLVLADQQAAQTCILADATSVMAALDQAIPEALHTEWTAQQTAIWRTRWRSEIDAERPGILSVVDAVQAALPKDAMIYSDMTQFAYAAKEVWDMDRPGHWHHPYGFGTLGYATPAAIGGAIGRPGLPTVAIIGDYGFHYTLQELGVAVELGLPLPIILWDNGKLGEIEDSMTRAQIAPNAVVAHNPDFCKLAEAFGALATAPDSLAGLPKVLAEAFNADRPTLIYLTPQTAR</sequence>
<dbReference type="GO" id="GO:0003984">
    <property type="term" value="F:acetolactate synthase activity"/>
    <property type="evidence" value="ECO:0007669"/>
    <property type="project" value="TreeGrafter"/>
</dbReference>
<name>A0A0F9Q8U1_9ZZZZ</name>
<dbReference type="GO" id="GO:0009099">
    <property type="term" value="P:L-valine biosynthetic process"/>
    <property type="evidence" value="ECO:0007669"/>
    <property type="project" value="TreeGrafter"/>
</dbReference>
<dbReference type="PANTHER" id="PTHR18968">
    <property type="entry name" value="THIAMINE PYROPHOSPHATE ENZYMES"/>
    <property type="match status" value="1"/>
</dbReference>
<dbReference type="GO" id="GO:0009097">
    <property type="term" value="P:isoleucine biosynthetic process"/>
    <property type="evidence" value="ECO:0007669"/>
    <property type="project" value="TreeGrafter"/>
</dbReference>
<evidence type="ECO:0000259" key="6">
    <source>
        <dbReference type="Pfam" id="PF02776"/>
    </source>
</evidence>
<evidence type="ECO:0000259" key="5">
    <source>
        <dbReference type="Pfam" id="PF02775"/>
    </source>
</evidence>
<evidence type="ECO:0000313" key="7">
    <source>
        <dbReference type="EMBL" id="KKN38894.1"/>
    </source>
</evidence>
<dbReference type="SUPFAM" id="SSF52518">
    <property type="entry name" value="Thiamin diphosphate-binding fold (THDP-binding)"/>
    <property type="match status" value="2"/>
</dbReference>
<dbReference type="PANTHER" id="PTHR18968:SF13">
    <property type="entry name" value="ACETOLACTATE SYNTHASE CATALYTIC SUBUNIT, MITOCHONDRIAL"/>
    <property type="match status" value="1"/>
</dbReference>
<dbReference type="AlphaFoldDB" id="A0A0F9Q8U1"/>
<dbReference type="InterPro" id="IPR012000">
    <property type="entry name" value="Thiamin_PyroP_enz_cen_dom"/>
</dbReference>
<protein>
    <submittedName>
        <fullName evidence="7">Uncharacterized protein</fullName>
    </submittedName>
</protein>
<feature type="domain" description="Thiamine pyrophosphate enzyme N-terminal TPP-binding" evidence="6">
    <location>
        <begin position="10"/>
        <end position="122"/>
    </location>
</feature>
<dbReference type="InterPro" id="IPR029061">
    <property type="entry name" value="THDP-binding"/>
</dbReference>
<dbReference type="GO" id="GO:0050660">
    <property type="term" value="F:flavin adenine dinucleotide binding"/>
    <property type="evidence" value="ECO:0007669"/>
    <property type="project" value="TreeGrafter"/>
</dbReference>
<dbReference type="Pfam" id="PF02775">
    <property type="entry name" value="TPP_enzyme_C"/>
    <property type="match status" value="1"/>
</dbReference>
<evidence type="ECO:0000259" key="4">
    <source>
        <dbReference type="Pfam" id="PF00205"/>
    </source>
</evidence>
<proteinExistence type="inferred from homology"/>
<dbReference type="EMBL" id="LAZR01001796">
    <property type="protein sequence ID" value="KKN38894.1"/>
    <property type="molecule type" value="Genomic_DNA"/>
</dbReference>
<organism evidence="7">
    <name type="scientific">marine sediment metagenome</name>
    <dbReference type="NCBI Taxonomy" id="412755"/>
    <lineage>
        <taxon>unclassified sequences</taxon>
        <taxon>metagenomes</taxon>
        <taxon>ecological metagenomes</taxon>
    </lineage>
</organism>
<evidence type="ECO:0000256" key="3">
    <source>
        <dbReference type="RuleBase" id="RU362132"/>
    </source>
</evidence>
<comment type="similarity">
    <text evidence="1 3">Belongs to the TPP enzyme family.</text>
</comment>
<dbReference type="GO" id="GO:0005948">
    <property type="term" value="C:acetolactate synthase complex"/>
    <property type="evidence" value="ECO:0007669"/>
    <property type="project" value="TreeGrafter"/>
</dbReference>
<feature type="domain" description="Thiamine pyrophosphate enzyme TPP-binding" evidence="5">
    <location>
        <begin position="377"/>
        <end position="521"/>
    </location>
</feature>
<gene>
    <name evidence="7" type="ORF">LCGC14_0748900</name>
</gene>
<dbReference type="CDD" id="cd00568">
    <property type="entry name" value="TPP_enzymes"/>
    <property type="match status" value="1"/>
</dbReference>
<dbReference type="InterPro" id="IPR029035">
    <property type="entry name" value="DHS-like_NAD/FAD-binding_dom"/>
</dbReference>
<dbReference type="CDD" id="cd07035">
    <property type="entry name" value="TPP_PYR_POX_like"/>
    <property type="match status" value="1"/>
</dbReference>
<dbReference type="NCBIfam" id="NF005712">
    <property type="entry name" value="PRK07524.1"/>
    <property type="match status" value="1"/>
</dbReference>
<dbReference type="Gene3D" id="3.40.50.1220">
    <property type="entry name" value="TPP-binding domain"/>
    <property type="match status" value="1"/>
</dbReference>
<dbReference type="Gene3D" id="3.40.50.970">
    <property type="match status" value="2"/>
</dbReference>
<dbReference type="Pfam" id="PF00205">
    <property type="entry name" value="TPP_enzyme_M"/>
    <property type="match status" value="1"/>
</dbReference>
<evidence type="ECO:0000256" key="2">
    <source>
        <dbReference type="ARBA" id="ARBA00023052"/>
    </source>
</evidence>
<comment type="caution">
    <text evidence="7">The sequence shown here is derived from an EMBL/GenBank/DDBJ whole genome shotgun (WGS) entry which is preliminary data.</text>
</comment>
<accession>A0A0F9Q8U1</accession>
<dbReference type="GO" id="GO:0030976">
    <property type="term" value="F:thiamine pyrophosphate binding"/>
    <property type="evidence" value="ECO:0007669"/>
    <property type="project" value="InterPro"/>
</dbReference>
<reference evidence="7" key="1">
    <citation type="journal article" date="2015" name="Nature">
        <title>Complex archaea that bridge the gap between prokaryotes and eukaryotes.</title>
        <authorList>
            <person name="Spang A."/>
            <person name="Saw J.H."/>
            <person name="Jorgensen S.L."/>
            <person name="Zaremba-Niedzwiedzka K."/>
            <person name="Martijn J."/>
            <person name="Lind A.E."/>
            <person name="van Eijk R."/>
            <person name="Schleper C."/>
            <person name="Guy L."/>
            <person name="Ettema T.J."/>
        </authorList>
    </citation>
    <scope>NUCLEOTIDE SEQUENCE</scope>
</reference>
<dbReference type="SUPFAM" id="SSF52467">
    <property type="entry name" value="DHS-like NAD/FAD-binding domain"/>
    <property type="match status" value="1"/>
</dbReference>
<dbReference type="InterPro" id="IPR011766">
    <property type="entry name" value="TPP_enzyme_TPP-bd"/>
</dbReference>